<feature type="domain" description="Nudix hydrolase" evidence="3">
    <location>
        <begin position="5"/>
        <end position="136"/>
    </location>
</feature>
<dbReference type="AlphaFoldDB" id="A0A1G1XSA0"/>
<dbReference type="Proteomes" id="UP000178930">
    <property type="component" value="Unassembled WGS sequence"/>
</dbReference>
<proteinExistence type="inferred from homology"/>
<evidence type="ECO:0000313" key="4">
    <source>
        <dbReference type="EMBL" id="OGY42834.1"/>
    </source>
</evidence>
<organism evidence="4 5">
    <name type="scientific">Candidatus Buchananbacteria bacterium RIFCSPHIGHO2_01_FULL_39_14</name>
    <dbReference type="NCBI Taxonomy" id="1797532"/>
    <lineage>
        <taxon>Bacteria</taxon>
        <taxon>Candidatus Buchananiibacteriota</taxon>
    </lineage>
</organism>
<dbReference type="SUPFAM" id="SSF55811">
    <property type="entry name" value="Nudix"/>
    <property type="match status" value="1"/>
</dbReference>
<name>A0A1G1XSA0_9BACT</name>
<comment type="caution">
    <text evidence="4">The sequence shown here is derived from an EMBL/GenBank/DDBJ whole genome shotgun (WGS) entry which is preliminary data.</text>
</comment>
<evidence type="ECO:0000313" key="5">
    <source>
        <dbReference type="Proteomes" id="UP000178930"/>
    </source>
</evidence>
<dbReference type="Gene3D" id="3.90.79.10">
    <property type="entry name" value="Nucleoside Triphosphate Pyrophosphohydrolase"/>
    <property type="match status" value="1"/>
</dbReference>
<keyword evidence="1 2" id="KW-0378">Hydrolase</keyword>
<dbReference type="PANTHER" id="PTHR43736:SF1">
    <property type="entry name" value="DIHYDRONEOPTERIN TRIPHOSPHATE DIPHOSPHATASE"/>
    <property type="match status" value="1"/>
</dbReference>
<protein>
    <recommendedName>
        <fullName evidence="3">Nudix hydrolase domain-containing protein</fullName>
    </recommendedName>
</protein>
<dbReference type="CDD" id="cd04678">
    <property type="entry name" value="NUDIX_MTH2_Nudt15"/>
    <property type="match status" value="1"/>
</dbReference>
<dbReference type="STRING" id="1797532.A2729_04860"/>
<evidence type="ECO:0000256" key="1">
    <source>
        <dbReference type="ARBA" id="ARBA00022801"/>
    </source>
</evidence>
<reference evidence="4 5" key="1">
    <citation type="journal article" date="2016" name="Nat. Commun.">
        <title>Thousands of microbial genomes shed light on interconnected biogeochemical processes in an aquifer system.</title>
        <authorList>
            <person name="Anantharaman K."/>
            <person name="Brown C.T."/>
            <person name="Hug L.A."/>
            <person name="Sharon I."/>
            <person name="Castelle C.J."/>
            <person name="Probst A.J."/>
            <person name="Thomas B.C."/>
            <person name="Singh A."/>
            <person name="Wilkins M.J."/>
            <person name="Karaoz U."/>
            <person name="Brodie E.L."/>
            <person name="Williams K.H."/>
            <person name="Hubbard S.S."/>
            <person name="Banfield J.F."/>
        </authorList>
    </citation>
    <scope>NUCLEOTIDE SEQUENCE [LARGE SCALE GENOMIC DNA]</scope>
</reference>
<dbReference type="PRINTS" id="PR00502">
    <property type="entry name" value="NUDIXFAMILY"/>
</dbReference>
<accession>A0A1G1XSA0</accession>
<dbReference type="GO" id="GO:0016787">
    <property type="term" value="F:hydrolase activity"/>
    <property type="evidence" value="ECO:0007669"/>
    <property type="project" value="UniProtKB-KW"/>
</dbReference>
<dbReference type="PROSITE" id="PS51462">
    <property type="entry name" value="NUDIX"/>
    <property type="match status" value="1"/>
</dbReference>
<dbReference type="PROSITE" id="PS00893">
    <property type="entry name" value="NUDIX_BOX"/>
    <property type="match status" value="1"/>
</dbReference>
<gene>
    <name evidence="4" type="ORF">A2729_04860</name>
</gene>
<dbReference type="InterPro" id="IPR020084">
    <property type="entry name" value="NUDIX_hydrolase_CS"/>
</dbReference>
<dbReference type="PANTHER" id="PTHR43736">
    <property type="entry name" value="ADP-RIBOSE PYROPHOSPHATASE"/>
    <property type="match status" value="1"/>
</dbReference>
<evidence type="ECO:0000256" key="2">
    <source>
        <dbReference type="RuleBase" id="RU003476"/>
    </source>
</evidence>
<dbReference type="InterPro" id="IPR020476">
    <property type="entry name" value="Nudix_hydrolase"/>
</dbReference>
<comment type="similarity">
    <text evidence="2">Belongs to the Nudix hydrolase family.</text>
</comment>
<dbReference type="Pfam" id="PF00293">
    <property type="entry name" value="NUDIX"/>
    <property type="match status" value="1"/>
</dbReference>
<sequence>MNQELRRVQVGVGSLIEYKGKYFLILRKRKHGRLTWSPPGGHINFGESPAKTAIRETKEEVGITASNPKFIGMTNDFFKSTKKHYITLWFKLKVKRPGKIKVQSKEVVSADWFFVNKLPKPLFLPFKNFIQRNGWLIYGR</sequence>
<dbReference type="EMBL" id="MHIB01000050">
    <property type="protein sequence ID" value="OGY42834.1"/>
    <property type="molecule type" value="Genomic_DNA"/>
</dbReference>
<dbReference type="InterPro" id="IPR015797">
    <property type="entry name" value="NUDIX_hydrolase-like_dom_sf"/>
</dbReference>
<dbReference type="InterPro" id="IPR000086">
    <property type="entry name" value="NUDIX_hydrolase_dom"/>
</dbReference>
<evidence type="ECO:0000259" key="3">
    <source>
        <dbReference type="PROSITE" id="PS51462"/>
    </source>
</evidence>